<proteinExistence type="predicted"/>
<protein>
    <submittedName>
        <fullName evidence="1">Uncharacterized protein</fullName>
    </submittedName>
</protein>
<dbReference type="Proteomes" id="UP001213664">
    <property type="component" value="Chromosome"/>
</dbReference>
<evidence type="ECO:0000313" key="1">
    <source>
        <dbReference type="EMBL" id="WEK38657.1"/>
    </source>
</evidence>
<reference evidence="1" key="1">
    <citation type="submission" date="2023-03" db="EMBL/GenBank/DDBJ databases">
        <title>Andean soil-derived lignocellulolytic bacterial consortium as a source of novel taxa and putative plastic-active enzymes.</title>
        <authorList>
            <person name="Diaz-Garcia L."/>
            <person name="Chuvochina M."/>
            <person name="Feuerriegel G."/>
            <person name="Bunk B."/>
            <person name="Sproer C."/>
            <person name="Streit W.R."/>
            <person name="Rodriguez L.M."/>
            <person name="Overmann J."/>
            <person name="Jimenez D.J."/>
        </authorList>
    </citation>
    <scope>NUCLEOTIDE SEQUENCE</scope>
    <source>
        <strain evidence="1">MAG 833</strain>
    </source>
</reference>
<dbReference type="AlphaFoldDB" id="A0AAJ5WZW5"/>
<evidence type="ECO:0000313" key="2">
    <source>
        <dbReference type="Proteomes" id="UP001213664"/>
    </source>
</evidence>
<name>A0AAJ5WZW5_9CAUL</name>
<sequence length="86" mass="9410">MTRPCRFLVAADAYQTGVDMRRLSPTPAPAMLCVWAHYHPDAVAKLADTPPWLTKAALAADLWRPGQCDRCPCFEAGAAIEQPRTA</sequence>
<organism evidence="1 2">
    <name type="scientific">Candidatus Brevundimonas colombiensis</name>
    <dbReference type="NCBI Taxonomy" id="3121376"/>
    <lineage>
        <taxon>Bacteria</taxon>
        <taxon>Pseudomonadati</taxon>
        <taxon>Pseudomonadota</taxon>
        <taxon>Alphaproteobacteria</taxon>
        <taxon>Caulobacterales</taxon>
        <taxon>Caulobacteraceae</taxon>
        <taxon>Brevundimonas</taxon>
    </lineage>
</organism>
<accession>A0AAJ5WZW5</accession>
<dbReference type="EMBL" id="CP119326">
    <property type="protein sequence ID" value="WEK38657.1"/>
    <property type="molecule type" value="Genomic_DNA"/>
</dbReference>
<gene>
    <name evidence="1" type="ORF">P0Y50_08835</name>
</gene>